<keyword evidence="2" id="KW-1133">Transmembrane helix</keyword>
<keyword evidence="2" id="KW-0472">Membrane</keyword>
<accession>A0A2C1LNM9</accession>
<feature type="transmembrane region" description="Helical" evidence="2">
    <location>
        <begin position="6"/>
        <end position="22"/>
    </location>
</feature>
<proteinExistence type="predicted"/>
<feature type="region of interest" description="Disordered" evidence="1">
    <location>
        <begin position="29"/>
        <end position="64"/>
    </location>
</feature>
<dbReference type="AlphaFoldDB" id="A0A2C1LNM9"/>
<name>A0A2C1LNM9_BACCE</name>
<comment type="caution">
    <text evidence="3">The sequence shown here is derived from an EMBL/GenBank/DDBJ whole genome shotgun (WGS) entry which is preliminary data.</text>
</comment>
<gene>
    <name evidence="3" type="ORF">COD19_19415</name>
</gene>
<evidence type="ECO:0000313" key="4">
    <source>
        <dbReference type="Proteomes" id="UP000225766"/>
    </source>
</evidence>
<dbReference type="RefSeq" id="WP_098859063.1">
    <property type="nucleotide sequence ID" value="NZ_NUMG01000027.1"/>
</dbReference>
<evidence type="ECO:0008006" key="5">
    <source>
        <dbReference type="Google" id="ProtNLM"/>
    </source>
</evidence>
<organism evidence="3 4">
    <name type="scientific">Bacillus cereus</name>
    <dbReference type="NCBI Taxonomy" id="1396"/>
    <lineage>
        <taxon>Bacteria</taxon>
        <taxon>Bacillati</taxon>
        <taxon>Bacillota</taxon>
        <taxon>Bacilli</taxon>
        <taxon>Bacillales</taxon>
        <taxon>Bacillaceae</taxon>
        <taxon>Bacillus</taxon>
        <taxon>Bacillus cereus group</taxon>
    </lineage>
</organism>
<evidence type="ECO:0000256" key="2">
    <source>
        <dbReference type="SAM" id="Phobius"/>
    </source>
</evidence>
<reference evidence="3 4" key="1">
    <citation type="submission" date="2017-09" db="EMBL/GenBank/DDBJ databases">
        <title>Large-scale bioinformatics analysis of Bacillus genomes uncovers conserved roles of natural products in bacterial physiology.</title>
        <authorList>
            <consortium name="Agbiome Team Llc"/>
            <person name="Bleich R.M."/>
            <person name="Grubbs K.J."/>
            <person name="Santa Maria K.C."/>
            <person name="Allen S.E."/>
            <person name="Farag S."/>
            <person name="Shank E.A."/>
            <person name="Bowers A."/>
        </authorList>
    </citation>
    <scope>NUCLEOTIDE SEQUENCE [LARGE SCALE GENOMIC DNA]</scope>
    <source>
        <strain evidence="3 4">AFS040105</strain>
    </source>
</reference>
<evidence type="ECO:0000256" key="1">
    <source>
        <dbReference type="SAM" id="MobiDB-lite"/>
    </source>
</evidence>
<sequence>MIDLLYFAAFGVVLLFMYKLFLDPKAEAKRREKERNKPSSKKGSKKNGKKSLFGRSTTEDEDTEEELGFLKELMEEVKEFKDHMILLNDGTFVMIAEVKPTNYALASPEEQEIIDTRYELWLAQIEGNTKVHLQNRYKDLTEPIKEMQRNMNEATDLPAAALMYGQEVIDNLQFWLRSNPRYEQRRYIILTYKPDMQSLVLEAEDDDEEIQDALFERAFSELFRRFNASADTLKKAKMKVDLLTKDGLIELAYVSLNRKKAIKNRWADMVSQGNFSLYTTGDYSDRKLDIYKKEVAKYQKEKAI</sequence>
<dbReference type="EMBL" id="NUMG01000027">
    <property type="protein sequence ID" value="PGT99488.1"/>
    <property type="molecule type" value="Genomic_DNA"/>
</dbReference>
<evidence type="ECO:0000313" key="3">
    <source>
        <dbReference type="EMBL" id="PGT99488.1"/>
    </source>
</evidence>
<feature type="compositionally biased region" description="Basic residues" evidence="1">
    <location>
        <begin position="38"/>
        <end position="49"/>
    </location>
</feature>
<keyword evidence="2" id="KW-0812">Transmembrane</keyword>
<dbReference type="Proteomes" id="UP000225766">
    <property type="component" value="Unassembled WGS sequence"/>
</dbReference>
<protein>
    <recommendedName>
        <fullName evidence="5">PXO1-76</fullName>
    </recommendedName>
</protein>